<evidence type="ECO:0000256" key="1">
    <source>
        <dbReference type="ARBA" id="ARBA00022475"/>
    </source>
</evidence>
<keyword evidence="9" id="KW-0961">Cell wall biogenesis/degradation</keyword>
<feature type="domain" description="Glycosyltransferase family 28 N-terminal" evidence="10">
    <location>
        <begin position="40"/>
        <end position="180"/>
    </location>
</feature>
<keyword evidence="8" id="KW-0131">Cell cycle</keyword>
<dbReference type="CAZy" id="GT28">
    <property type="family name" value="Glycosyltransferase Family 28"/>
</dbReference>
<dbReference type="PANTHER" id="PTHR21015:SF22">
    <property type="entry name" value="GLYCOSYLTRANSFERASE"/>
    <property type="match status" value="1"/>
</dbReference>
<dbReference type="InterPro" id="IPR006009">
    <property type="entry name" value="GlcNAc_MurG"/>
</dbReference>
<proteinExistence type="inferred from homology"/>
<evidence type="ECO:0000256" key="8">
    <source>
        <dbReference type="ARBA" id="ARBA00023306"/>
    </source>
</evidence>
<keyword evidence="4 12" id="KW-0808">Transferase</keyword>
<name>B3T6T8_9ZZZZ</name>
<sequence>MCRTGVRPSWRTESWQGSCSISPGRLLSSALISNGFSPRILIAGGGTGGHVYPAVAIADAIGGINRQAVVEFAGSRTGIEWRLVPESGYSIHHISVQGLQRRLTLKNLTLPFVVAKGLKEARDLIRHFDADVVVGTGGYVALPLLLAARYLHRRTAIQEQNAFMGLTNRIASRFADQIYIAFDEAAPKSKGSTTRITGNPVRQNLAESHKQEALDYFEFSDVRQVVFMTGGSIGSQAMNEAMATIVRSLLSKRGIGVIWQTGERYFERFQTSVPDHPRLRLKAYVDRMDMAYSAADLMICRSGASTCSELMLTGTPAILIPSPNVSEDHQTKNALSLVSAGAATLLEETRMHHELLDATKDLLIDTARLDRMSANALKLAKPNAAREIAEDILDLARTRIR</sequence>
<dbReference type="InterPro" id="IPR004276">
    <property type="entry name" value="GlycoTrans_28_N"/>
</dbReference>
<dbReference type="GO" id="GO:0071555">
    <property type="term" value="P:cell wall organization"/>
    <property type="evidence" value="ECO:0007669"/>
    <property type="project" value="UniProtKB-KW"/>
</dbReference>
<dbReference type="AlphaFoldDB" id="B3T6T8"/>
<keyword evidence="6" id="KW-0573">Peptidoglycan synthesis</keyword>
<evidence type="ECO:0000256" key="4">
    <source>
        <dbReference type="ARBA" id="ARBA00022679"/>
    </source>
</evidence>
<dbReference type="GO" id="GO:0005975">
    <property type="term" value="P:carbohydrate metabolic process"/>
    <property type="evidence" value="ECO:0007669"/>
    <property type="project" value="InterPro"/>
</dbReference>
<feature type="domain" description="Glycosyl transferase family 28 C-terminal" evidence="11">
    <location>
        <begin position="225"/>
        <end position="386"/>
    </location>
</feature>
<dbReference type="CDD" id="cd03785">
    <property type="entry name" value="GT28_MurG"/>
    <property type="match status" value="1"/>
</dbReference>
<gene>
    <name evidence="12" type="ORF">ALOHA_HF4000APKG2M17ctg1g19</name>
</gene>
<keyword evidence="5" id="KW-0133">Cell shape</keyword>
<keyword evidence="2" id="KW-0132">Cell division</keyword>
<evidence type="ECO:0000256" key="7">
    <source>
        <dbReference type="ARBA" id="ARBA00023136"/>
    </source>
</evidence>
<evidence type="ECO:0000256" key="3">
    <source>
        <dbReference type="ARBA" id="ARBA00022676"/>
    </source>
</evidence>
<reference evidence="12" key="1">
    <citation type="journal article" date="2008" name="ISME J.">
        <title>Genomic patterns of recombination, clonal divergence and environment in marine microbial populations.</title>
        <authorList>
            <person name="Konstantinidis K.T."/>
            <person name="Delong E.F."/>
        </authorList>
    </citation>
    <scope>NUCLEOTIDE SEQUENCE</scope>
</reference>
<dbReference type="InterPro" id="IPR007235">
    <property type="entry name" value="Glyco_trans_28_C"/>
</dbReference>
<keyword evidence="7" id="KW-0472">Membrane</keyword>
<dbReference type="PANTHER" id="PTHR21015">
    <property type="entry name" value="UDP-N-ACETYLGLUCOSAMINE--N-ACETYLMURAMYL-(PENTAPEPTIDE) PYROPHOSPHORYL-UNDECAPRENOL N-ACETYLGLUCOSAMINE TRANSFERASE 1"/>
    <property type="match status" value="1"/>
</dbReference>
<dbReference type="GO" id="GO:0050511">
    <property type="term" value="F:undecaprenyldiphospho-muramoylpentapeptide beta-N-acetylglucosaminyltransferase activity"/>
    <property type="evidence" value="ECO:0007669"/>
    <property type="project" value="InterPro"/>
</dbReference>
<dbReference type="Gene3D" id="3.40.50.2000">
    <property type="entry name" value="Glycogen Phosphorylase B"/>
    <property type="match status" value="2"/>
</dbReference>
<dbReference type="EMBL" id="EU016626">
    <property type="protein sequence ID" value="ABZ08297.1"/>
    <property type="molecule type" value="Genomic_DNA"/>
</dbReference>
<keyword evidence="3" id="KW-0328">Glycosyltransferase</keyword>
<dbReference type="Pfam" id="PF03033">
    <property type="entry name" value="Glyco_transf_28"/>
    <property type="match status" value="1"/>
</dbReference>
<evidence type="ECO:0000259" key="10">
    <source>
        <dbReference type="Pfam" id="PF03033"/>
    </source>
</evidence>
<evidence type="ECO:0000313" key="12">
    <source>
        <dbReference type="EMBL" id="ABZ08297.1"/>
    </source>
</evidence>
<dbReference type="HAMAP" id="MF_00033">
    <property type="entry name" value="MurG"/>
    <property type="match status" value="1"/>
</dbReference>
<evidence type="ECO:0000259" key="11">
    <source>
        <dbReference type="Pfam" id="PF04101"/>
    </source>
</evidence>
<dbReference type="NCBIfam" id="TIGR01133">
    <property type="entry name" value="murG"/>
    <property type="match status" value="1"/>
</dbReference>
<dbReference type="Pfam" id="PF04101">
    <property type="entry name" value="Glyco_tran_28_C"/>
    <property type="match status" value="1"/>
</dbReference>
<organism evidence="12">
    <name type="scientific">uncultured marine microorganism HF4000_APKG2M17</name>
    <dbReference type="NCBI Taxonomy" id="455548"/>
    <lineage>
        <taxon>unclassified sequences</taxon>
        <taxon>environmental samples</taxon>
    </lineage>
</organism>
<evidence type="ECO:0000256" key="2">
    <source>
        <dbReference type="ARBA" id="ARBA00022618"/>
    </source>
</evidence>
<dbReference type="GO" id="GO:0051301">
    <property type="term" value="P:cell division"/>
    <property type="evidence" value="ECO:0007669"/>
    <property type="project" value="UniProtKB-KW"/>
</dbReference>
<accession>B3T6T8</accession>
<evidence type="ECO:0000256" key="9">
    <source>
        <dbReference type="ARBA" id="ARBA00023316"/>
    </source>
</evidence>
<keyword evidence="1" id="KW-1003">Cell membrane</keyword>
<dbReference type="SUPFAM" id="SSF53756">
    <property type="entry name" value="UDP-Glycosyltransferase/glycogen phosphorylase"/>
    <property type="match status" value="1"/>
</dbReference>
<evidence type="ECO:0000256" key="5">
    <source>
        <dbReference type="ARBA" id="ARBA00022960"/>
    </source>
</evidence>
<protein>
    <submittedName>
        <fullName evidence="12">Putative glycosyltransferase family 28 C-terminal domain protein</fullName>
    </submittedName>
</protein>
<evidence type="ECO:0000256" key="6">
    <source>
        <dbReference type="ARBA" id="ARBA00022984"/>
    </source>
</evidence>